<dbReference type="InterPro" id="IPR011989">
    <property type="entry name" value="ARM-like"/>
</dbReference>
<dbReference type="EMBL" id="ML769672">
    <property type="protein sequence ID" value="KAE9390040.1"/>
    <property type="molecule type" value="Genomic_DNA"/>
</dbReference>
<dbReference type="InterPro" id="IPR016024">
    <property type="entry name" value="ARM-type_fold"/>
</dbReference>
<dbReference type="GO" id="GO:0031267">
    <property type="term" value="F:small GTPase binding"/>
    <property type="evidence" value="ECO:0007669"/>
    <property type="project" value="InterPro"/>
</dbReference>
<feature type="domain" description="Exportin-2 central" evidence="2">
    <location>
        <begin position="121"/>
        <end position="304"/>
    </location>
</feature>
<dbReference type="InterPro" id="IPR013713">
    <property type="entry name" value="XPO2_central"/>
</dbReference>
<dbReference type="GO" id="GO:0006611">
    <property type="term" value="P:protein export from nucleus"/>
    <property type="evidence" value="ECO:0007669"/>
    <property type="project" value="TreeGrafter"/>
</dbReference>
<name>A0A6A4GXF9_9AGAR</name>
<reference evidence="3" key="1">
    <citation type="journal article" date="2019" name="Environ. Microbiol.">
        <title>Fungal ecological strategies reflected in gene transcription - a case study of two litter decomposers.</title>
        <authorList>
            <person name="Barbi F."/>
            <person name="Kohler A."/>
            <person name="Barry K."/>
            <person name="Baskaran P."/>
            <person name="Daum C."/>
            <person name="Fauchery L."/>
            <person name="Ihrmark K."/>
            <person name="Kuo A."/>
            <person name="LaButti K."/>
            <person name="Lipzen A."/>
            <person name="Morin E."/>
            <person name="Grigoriev I.V."/>
            <person name="Henrissat B."/>
            <person name="Lindahl B."/>
            <person name="Martin F."/>
        </authorList>
    </citation>
    <scope>NUCLEOTIDE SEQUENCE</scope>
    <source>
        <strain evidence="3">JB14</strain>
    </source>
</reference>
<accession>A0A6A4GXF9</accession>
<feature type="domain" description="Exportin-2 C-terminal" evidence="1">
    <location>
        <begin position="474"/>
        <end position="567"/>
    </location>
</feature>
<evidence type="ECO:0000313" key="4">
    <source>
        <dbReference type="Proteomes" id="UP000799118"/>
    </source>
</evidence>
<evidence type="ECO:0000259" key="2">
    <source>
        <dbReference type="Pfam" id="PF08506"/>
    </source>
</evidence>
<dbReference type="Pfam" id="PF08506">
    <property type="entry name" value="Cse1"/>
    <property type="match status" value="2"/>
</dbReference>
<proteinExistence type="predicted"/>
<feature type="domain" description="Exportin-2 central" evidence="2">
    <location>
        <begin position="311"/>
        <end position="456"/>
    </location>
</feature>
<dbReference type="GO" id="GO:0005635">
    <property type="term" value="C:nuclear envelope"/>
    <property type="evidence" value="ECO:0007669"/>
    <property type="project" value="TreeGrafter"/>
</dbReference>
<organism evidence="3 4">
    <name type="scientific">Gymnopus androsaceus JB14</name>
    <dbReference type="NCBI Taxonomy" id="1447944"/>
    <lineage>
        <taxon>Eukaryota</taxon>
        <taxon>Fungi</taxon>
        <taxon>Dikarya</taxon>
        <taxon>Basidiomycota</taxon>
        <taxon>Agaricomycotina</taxon>
        <taxon>Agaricomycetes</taxon>
        <taxon>Agaricomycetidae</taxon>
        <taxon>Agaricales</taxon>
        <taxon>Marasmiineae</taxon>
        <taxon>Omphalotaceae</taxon>
        <taxon>Gymnopus</taxon>
    </lineage>
</organism>
<gene>
    <name evidence="3" type="ORF">BT96DRAFT_959878</name>
</gene>
<keyword evidence="4" id="KW-1185">Reference proteome</keyword>
<dbReference type="AlphaFoldDB" id="A0A6A4GXF9"/>
<protein>
    <submittedName>
        <fullName evidence="3">Cse1-domain-containing protein</fullName>
    </submittedName>
</protein>
<dbReference type="GO" id="GO:0005049">
    <property type="term" value="F:nuclear export signal receptor activity"/>
    <property type="evidence" value="ECO:0007669"/>
    <property type="project" value="TreeGrafter"/>
</dbReference>
<dbReference type="Pfam" id="PF03378">
    <property type="entry name" value="CAS_CSE1"/>
    <property type="match status" value="1"/>
</dbReference>
<dbReference type="InterPro" id="IPR005043">
    <property type="entry name" value="XPO2_C"/>
</dbReference>
<evidence type="ECO:0000313" key="3">
    <source>
        <dbReference type="EMBL" id="KAE9390040.1"/>
    </source>
</evidence>
<sequence>MADLPNLLLASLDPSTRKQAEQNLNPYSEQQGFLSHLLGLNVQPIAEQDKAALRSGLVPAMLALSSPTDKAIRAQIAEAVSLIAELDFPHPWADLIDQLVAYLSPTDYSINIGVLETVHSIFRHWRALVRTDTLYNEINLVFEKFLGPFLQLFRQTAALLTQPQPGRTKEQYALLAQCMVLLIDIYYDFTCHDLPPAIEDSYMEFFGANGGDVDDTTPSLLSQIKTRIFQVVELFIKLFAETLQISNVTETFIQLVCIADDILVSQSLRFISTAVRSRFYKEIFSAPSIISTLIEGVVMPNAMLHLASAVSDTATRRQAAADVLQALVSSGYEAETTQLVGEWFSKGLAKYEANKKMNWKSKDGAMYLLTAVAMRGVTTQQGVTSTNALVDVVKFFSDHVYQDLQAGSGSVHPILQVDAIRFLYTFRMQLTKAQLLSVLPNLITHLDSANYVTFRFNLSSDYPSRYHARNYPVRQSLTPGYEQILNRLVAILGVISKNPSNPKFDQYIFESLSALMRFVTAGSPDTIPTFEGVLFAPFTCIIQQDIDQYLPYVFQILAQMLELHPSNVQSVLAVIQQRLVPSKINDVHGFELLQAVVMYVKP</sequence>
<dbReference type="Proteomes" id="UP000799118">
    <property type="component" value="Unassembled WGS sequence"/>
</dbReference>
<dbReference type="GO" id="GO:0006606">
    <property type="term" value="P:protein import into nucleus"/>
    <property type="evidence" value="ECO:0007669"/>
    <property type="project" value="TreeGrafter"/>
</dbReference>
<dbReference type="Gene3D" id="1.25.10.10">
    <property type="entry name" value="Leucine-rich Repeat Variant"/>
    <property type="match status" value="1"/>
</dbReference>
<dbReference type="OrthoDB" id="3268246at2759"/>
<evidence type="ECO:0000259" key="1">
    <source>
        <dbReference type="Pfam" id="PF03378"/>
    </source>
</evidence>
<dbReference type="PANTHER" id="PTHR10997">
    <property type="entry name" value="IMPORTIN-7, 8, 11"/>
    <property type="match status" value="1"/>
</dbReference>
<dbReference type="PANTHER" id="PTHR10997:SF8">
    <property type="entry name" value="EXPORTIN-2"/>
    <property type="match status" value="1"/>
</dbReference>
<dbReference type="GO" id="GO:0005829">
    <property type="term" value="C:cytosol"/>
    <property type="evidence" value="ECO:0007669"/>
    <property type="project" value="TreeGrafter"/>
</dbReference>
<dbReference type="SUPFAM" id="SSF48371">
    <property type="entry name" value="ARM repeat"/>
    <property type="match status" value="1"/>
</dbReference>